<evidence type="ECO:0000259" key="2">
    <source>
        <dbReference type="Pfam" id="PF06181"/>
    </source>
</evidence>
<proteinExistence type="predicted"/>
<gene>
    <name evidence="3" type="ORF">CBP51_20165</name>
</gene>
<dbReference type="Pfam" id="PF06181">
    <property type="entry name" value="Urate_ox_N"/>
    <property type="match status" value="1"/>
</dbReference>
<evidence type="ECO:0000313" key="3">
    <source>
        <dbReference type="EMBL" id="OZY83708.1"/>
    </source>
</evidence>
<evidence type="ECO:0000256" key="1">
    <source>
        <dbReference type="SAM" id="Phobius"/>
    </source>
</evidence>
<protein>
    <recommendedName>
        <fullName evidence="2">Urate oxidase N-terminal domain-containing protein</fullName>
    </recommendedName>
</protein>
<sequence>MGDLINGLLLEWLNLAFRWFHVVAAIAWIGASFYFIWLDLSLREPPQWKADKGVKGDLWAIHGGGIYEVAKYHLRPEVMPNKLHWFKWEAYSTWLSGTGLLILMYYLQAQTYLVGYNTLIQSPGWAVVASIGFILGGQALYELLLRTPLVKRGLLFAAVLLLVISAASYLAHLLFSPRAAYLHVGAMIATWMAGNVFWGIMPAQRKFIAAVSNNEAPDTCAMAFAKLRSTHNNYLTLPVIFCMLSNHYSFLYSHTYSWLVLIAIGLCLAWGRHFFNLKHLGVIKPVILLSSFSGLVLIAVLMAITSPATIAAKEAAKNSAVIVAENIAASAQHPVSVEERVTQLVQVHCTNCHAAVPTQPGFTAAPAGLIIDSTAQLAAQKVRALPALTSGYMPLGNFHQLTDLERKTLIDWLSKQ</sequence>
<accession>A0A266Q1F7</accession>
<feature type="transmembrane region" description="Helical" evidence="1">
    <location>
        <begin position="88"/>
        <end position="107"/>
    </location>
</feature>
<feature type="transmembrane region" description="Helical" evidence="1">
    <location>
        <begin position="256"/>
        <end position="274"/>
    </location>
</feature>
<feature type="transmembrane region" description="Helical" evidence="1">
    <location>
        <begin position="153"/>
        <end position="175"/>
    </location>
</feature>
<dbReference type="InterPro" id="IPR010389">
    <property type="entry name" value="Urate_ox_N"/>
</dbReference>
<evidence type="ECO:0000313" key="4">
    <source>
        <dbReference type="Proteomes" id="UP000216101"/>
    </source>
</evidence>
<feature type="transmembrane region" description="Helical" evidence="1">
    <location>
        <begin position="20"/>
        <end position="40"/>
    </location>
</feature>
<organism evidence="3 4">
    <name type="scientific">Cellvibrio mixtus</name>
    <dbReference type="NCBI Taxonomy" id="39650"/>
    <lineage>
        <taxon>Bacteria</taxon>
        <taxon>Pseudomonadati</taxon>
        <taxon>Pseudomonadota</taxon>
        <taxon>Gammaproteobacteria</taxon>
        <taxon>Cellvibrionales</taxon>
        <taxon>Cellvibrionaceae</taxon>
        <taxon>Cellvibrio</taxon>
    </lineage>
</organism>
<keyword evidence="1" id="KW-0472">Membrane</keyword>
<feature type="domain" description="Urate oxidase N-terminal" evidence="2">
    <location>
        <begin position="9"/>
        <end position="303"/>
    </location>
</feature>
<feature type="transmembrane region" description="Helical" evidence="1">
    <location>
        <begin position="181"/>
        <end position="200"/>
    </location>
</feature>
<dbReference type="EMBL" id="NHNI01000004">
    <property type="protein sequence ID" value="OZY83708.1"/>
    <property type="molecule type" value="Genomic_DNA"/>
</dbReference>
<keyword evidence="1" id="KW-0812">Transmembrane</keyword>
<keyword evidence="1" id="KW-1133">Transmembrane helix</keyword>
<comment type="caution">
    <text evidence="3">The sequence shown here is derived from an EMBL/GenBank/DDBJ whole genome shotgun (WGS) entry which is preliminary data.</text>
</comment>
<keyword evidence="4" id="KW-1185">Reference proteome</keyword>
<dbReference type="RefSeq" id="WP_094986328.1">
    <property type="nucleotide sequence ID" value="NZ_NHNI01000004.1"/>
</dbReference>
<dbReference type="AlphaFoldDB" id="A0A266Q1F7"/>
<feature type="transmembrane region" description="Helical" evidence="1">
    <location>
        <begin position="286"/>
        <end position="304"/>
    </location>
</feature>
<feature type="transmembrane region" description="Helical" evidence="1">
    <location>
        <begin position="119"/>
        <end position="141"/>
    </location>
</feature>
<reference evidence="4" key="1">
    <citation type="submission" date="2017-05" db="EMBL/GenBank/DDBJ databases">
        <authorList>
            <person name="Barney B.M."/>
        </authorList>
    </citation>
    <scope>NUCLEOTIDE SEQUENCE [LARGE SCALE GENOMIC DNA]</scope>
    <source>
        <strain evidence="4">PSBB022</strain>
    </source>
</reference>
<dbReference type="Proteomes" id="UP000216101">
    <property type="component" value="Unassembled WGS sequence"/>
</dbReference>
<name>A0A266Q1F7_9GAMM</name>